<proteinExistence type="predicted"/>
<accession>A0A1I2PCV5</accession>
<keyword evidence="1" id="KW-1133">Transmembrane helix</keyword>
<dbReference type="STRING" id="341036.SAMN05660649_00812"/>
<feature type="domain" description="Nif11" evidence="2">
    <location>
        <begin position="1"/>
        <end position="64"/>
    </location>
</feature>
<keyword evidence="1" id="KW-0812">Transmembrane</keyword>
<keyword evidence="1" id="KW-0472">Membrane</keyword>
<sequence length="116" mass="12555">MSKENIKKFYEAVAADEGLRTKLNDLNKQYQGEAMDEEKKAALVEKLILPIAAEMGLDFTLEELRQYVEDMGQANVNRELDNNELDAVAGGAIGACLLVGVQVGMIGFCAGAGFVL</sequence>
<evidence type="ECO:0000313" key="4">
    <source>
        <dbReference type="Proteomes" id="UP000199337"/>
    </source>
</evidence>
<keyword evidence="4" id="KW-1185">Reference proteome</keyword>
<protein>
    <recommendedName>
        <fullName evidence="2">Nif11 domain-containing protein</fullName>
    </recommendedName>
</protein>
<name>A0A1I2PCV5_9FIRM</name>
<evidence type="ECO:0000259" key="2">
    <source>
        <dbReference type="Pfam" id="PF07862"/>
    </source>
</evidence>
<dbReference type="Proteomes" id="UP000199337">
    <property type="component" value="Unassembled WGS sequence"/>
</dbReference>
<dbReference type="InterPro" id="IPR012903">
    <property type="entry name" value="Nif11"/>
</dbReference>
<dbReference type="EMBL" id="FOOX01000002">
    <property type="protein sequence ID" value="SFG13340.1"/>
    <property type="molecule type" value="Genomic_DNA"/>
</dbReference>
<dbReference type="OrthoDB" id="5458396at2"/>
<dbReference type="Pfam" id="PF07862">
    <property type="entry name" value="Nif11"/>
    <property type="match status" value="1"/>
</dbReference>
<gene>
    <name evidence="3" type="ORF">SAMN05660649_00812</name>
</gene>
<dbReference type="AlphaFoldDB" id="A0A1I2PCV5"/>
<evidence type="ECO:0000256" key="1">
    <source>
        <dbReference type="SAM" id="Phobius"/>
    </source>
</evidence>
<dbReference type="RefSeq" id="WP_092468943.1">
    <property type="nucleotide sequence ID" value="NZ_FOOX01000002.1"/>
</dbReference>
<feature type="transmembrane region" description="Helical" evidence="1">
    <location>
        <begin position="87"/>
        <end position="115"/>
    </location>
</feature>
<reference evidence="4" key="1">
    <citation type="submission" date="2016-10" db="EMBL/GenBank/DDBJ databases">
        <authorList>
            <person name="Varghese N."/>
            <person name="Submissions S."/>
        </authorList>
    </citation>
    <scope>NUCLEOTIDE SEQUENCE [LARGE SCALE GENOMIC DNA]</scope>
    <source>
        <strain evidence="4">DSM 17038</strain>
    </source>
</reference>
<evidence type="ECO:0000313" key="3">
    <source>
        <dbReference type="EMBL" id="SFG13340.1"/>
    </source>
</evidence>
<organism evidence="3 4">
    <name type="scientific">Desulfotruncus arcticus DSM 17038</name>
    <dbReference type="NCBI Taxonomy" id="1121424"/>
    <lineage>
        <taxon>Bacteria</taxon>
        <taxon>Bacillati</taxon>
        <taxon>Bacillota</taxon>
        <taxon>Clostridia</taxon>
        <taxon>Eubacteriales</taxon>
        <taxon>Desulfallaceae</taxon>
        <taxon>Desulfotruncus</taxon>
    </lineage>
</organism>